<evidence type="ECO:0000313" key="4">
    <source>
        <dbReference type="Proteomes" id="UP000030764"/>
    </source>
</evidence>
<evidence type="ECO:0000313" key="3">
    <source>
        <dbReference type="EMBL" id="KFD71310.1"/>
    </source>
</evidence>
<sequence length="201" mass="22844">MCKYFNGFLNFEALSSLCTSLSALLNMTFLAARIAIILFVWQVSTVKYNRGMPKALNAGGTPQGEREPLRCEDHLGRRACLRKIMRAGFAERCRNSRLLYRYHCCRSCARHIGIYVTPDGFFRDVGNFTYYDPTCPNLIDRAAKEGREDVFCMIIYATFRENACAGPMAQYSCAKTCRLSCGRQELKKKVPSRDNNPLAIM</sequence>
<keyword evidence="4" id="KW-1185">Reference proteome</keyword>
<dbReference type="AlphaFoldDB" id="A0A085NPB4"/>
<protein>
    <submittedName>
        <fullName evidence="3">Uncharacterized protein</fullName>
    </submittedName>
</protein>
<dbReference type="EMBL" id="KL363199">
    <property type="protein sequence ID" value="KFD55508.1"/>
    <property type="molecule type" value="Genomic_DNA"/>
</dbReference>
<evidence type="ECO:0000313" key="2">
    <source>
        <dbReference type="EMBL" id="KFD55508.1"/>
    </source>
</evidence>
<reference evidence="3 4" key="1">
    <citation type="journal article" date="2014" name="Nat. Genet.">
        <title>Genome and transcriptome of the porcine whipworm Trichuris suis.</title>
        <authorList>
            <person name="Jex A.R."/>
            <person name="Nejsum P."/>
            <person name="Schwarz E.M."/>
            <person name="Hu L."/>
            <person name="Young N.D."/>
            <person name="Hall R.S."/>
            <person name="Korhonen P.K."/>
            <person name="Liao S."/>
            <person name="Thamsborg S."/>
            <person name="Xia J."/>
            <person name="Xu P."/>
            <person name="Wang S."/>
            <person name="Scheerlinck J.P."/>
            <person name="Hofmann A."/>
            <person name="Sternberg P.W."/>
            <person name="Wang J."/>
            <person name="Gasser R.B."/>
        </authorList>
    </citation>
    <scope>NUCLEOTIDE SEQUENCE [LARGE SCALE GENOMIC DNA]</scope>
    <source>
        <strain evidence="3">DCEP-RM93F</strain>
        <strain evidence="2">DCEP-RM93M</strain>
    </source>
</reference>
<keyword evidence="1" id="KW-0472">Membrane</keyword>
<proteinExistence type="predicted"/>
<dbReference type="EMBL" id="KL367483">
    <property type="protein sequence ID" value="KFD71310.1"/>
    <property type="molecule type" value="Genomic_DNA"/>
</dbReference>
<accession>A0A085NPB4</accession>
<organism evidence="3">
    <name type="scientific">Trichuris suis</name>
    <name type="common">pig whipworm</name>
    <dbReference type="NCBI Taxonomy" id="68888"/>
    <lineage>
        <taxon>Eukaryota</taxon>
        <taxon>Metazoa</taxon>
        <taxon>Ecdysozoa</taxon>
        <taxon>Nematoda</taxon>
        <taxon>Enoplea</taxon>
        <taxon>Dorylaimia</taxon>
        <taxon>Trichinellida</taxon>
        <taxon>Trichuridae</taxon>
        <taxon>Trichuris</taxon>
    </lineage>
</organism>
<evidence type="ECO:0000256" key="1">
    <source>
        <dbReference type="SAM" id="Phobius"/>
    </source>
</evidence>
<feature type="transmembrane region" description="Helical" evidence="1">
    <location>
        <begin position="20"/>
        <end position="41"/>
    </location>
</feature>
<dbReference type="Proteomes" id="UP000030764">
    <property type="component" value="Unassembled WGS sequence"/>
</dbReference>
<keyword evidence="1" id="KW-1133">Transmembrane helix</keyword>
<dbReference type="Proteomes" id="UP000030758">
    <property type="component" value="Unassembled WGS sequence"/>
</dbReference>
<name>A0A085NPB4_9BILA</name>
<keyword evidence="1" id="KW-0812">Transmembrane</keyword>
<gene>
    <name evidence="2" type="ORF">M513_03560</name>
    <name evidence="3" type="ORF">M514_03560</name>
</gene>